<evidence type="ECO:0000256" key="2">
    <source>
        <dbReference type="ARBA" id="ARBA00023015"/>
    </source>
</evidence>
<evidence type="ECO:0000313" key="8">
    <source>
        <dbReference type="EMBL" id="MCA9758825.1"/>
    </source>
</evidence>
<dbReference type="CDD" id="cd17535">
    <property type="entry name" value="REC_NarL-like"/>
    <property type="match status" value="1"/>
</dbReference>
<evidence type="ECO:0000259" key="7">
    <source>
        <dbReference type="PROSITE" id="PS50110"/>
    </source>
</evidence>
<dbReference type="Gene3D" id="3.40.50.2300">
    <property type="match status" value="1"/>
</dbReference>
<keyword evidence="1 5" id="KW-0597">Phosphoprotein</keyword>
<keyword evidence="4" id="KW-0804">Transcription</keyword>
<keyword evidence="3" id="KW-0238">DNA-binding</keyword>
<dbReference type="PROSITE" id="PS50043">
    <property type="entry name" value="HTH_LUXR_2"/>
    <property type="match status" value="1"/>
</dbReference>
<dbReference type="InterPro" id="IPR016032">
    <property type="entry name" value="Sig_transdc_resp-reg_C-effctor"/>
</dbReference>
<evidence type="ECO:0000256" key="4">
    <source>
        <dbReference type="ARBA" id="ARBA00023163"/>
    </source>
</evidence>
<dbReference type="InterPro" id="IPR039420">
    <property type="entry name" value="WalR-like"/>
</dbReference>
<keyword evidence="2" id="KW-0805">Transcription regulation</keyword>
<dbReference type="PROSITE" id="PS50110">
    <property type="entry name" value="RESPONSE_REGULATORY"/>
    <property type="match status" value="1"/>
</dbReference>
<feature type="domain" description="HTH luxR-type" evidence="6">
    <location>
        <begin position="148"/>
        <end position="213"/>
    </location>
</feature>
<evidence type="ECO:0000256" key="3">
    <source>
        <dbReference type="ARBA" id="ARBA00023125"/>
    </source>
</evidence>
<dbReference type="GO" id="GO:0003677">
    <property type="term" value="F:DNA binding"/>
    <property type="evidence" value="ECO:0007669"/>
    <property type="project" value="UniProtKB-KW"/>
</dbReference>
<reference evidence="8" key="1">
    <citation type="submission" date="2020-04" db="EMBL/GenBank/DDBJ databases">
        <authorList>
            <person name="Zhang T."/>
        </authorList>
    </citation>
    <scope>NUCLEOTIDE SEQUENCE</scope>
    <source>
        <strain evidence="8">HKST-UBA02</strain>
    </source>
</reference>
<dbReference type="SUPFAM" id="SSF46894">
    <property type="entry name" value="C-terminal effector domain of the bipartite response regulators"/>
    <property type="match status" value="1"/>
</dbReference>
<evidence type="ECO:0000256" key="5">
    <source>
        <dbReference type="PROSITE-ProRule" id="PRU00169"/>
    </source>
</evidence>
<dbReference type="InterPro" id="IPR058245">
    <property type="entry name" value="NreC/VraR/RcsB-like_REC"/>
</dbReference>
<dbReference type="AlphaFoldDB" id="A0A956SFL2"/>
<reference evidence="8" key="2">
    <citation type="journal article" date="2021" name="Microbiome">
        <title>Successional dynamics and alternative stable states in a saline activated sludge microbial community over 9 years.</title>
        <authorList>
            <person name="Wang Y."/>
            <person name="Ye J."/>
            <person name="Ju F."/>
            <person name="Liu L."/>
            <person name="Boyd J.A."/>
            <person name="Deng Y."/>
            <person name="Parks D.H."/>
            <person name="Jiang X."/>
            <person name="Yin X."/>
            <person name="Woodcroft B.J."/>
            <person name="Tyson G.W."/>
            <person name="Hugenholtz P."/>
            <person name="Polz M.F."/>
            <person name="Zhang T."/>
        </authorList>
    </citation>
    <scope>NUCLEOTIDE SEQUENCE</scope>
    <source>
        <strain evidence="8">HKST-UBA02</strain>
    </source>
</reference>
<evidence type="ECO:0000256" key="1">
    <source>
        <dbReference type="ARBA" id="ARBA00022553"/>
    </source>
</evidence>
<name>A0A956SFL2_UNCEI</name>
<dbReference type="GO" id="GO:0000160">
    <property type="term" value="P:phosphorelay signal transduction system"/>
    <property type="evidence" value="ECO:0007669"/>
    <property type="project" value="InterPro"/>
</dbReference>
<dbReference type="SMART" id="SM00448">
    <property type="entry name" value="REC"/>
    <property type="match status" value="1"/>
</dbReference>
<sequence length="217" mass="24058">MERRMRLVLVDDHQMVREALSACLAQEPDFEVVGTAEDGTMAVGLCSDLDPDVVVLDVDLPGLSAFETGRTILDKTHARIIFLSGFSHDSYIEAAVDCGASGYVLKEDGVTALIRAIRESETGWAFSERIRDRLVFEEAKTPVFRDRPRSRASLLTPGQVELLRYLAKGLSKKEIASLTGRSYSAVDKQVTRVMDKLSIHDRVELSRFAIREGIAEA</sequence>
<dbReference type="InterPro" id="IPR001789">
    <property type="entry name" value="Sig_transdc_resp-reg_receiver"/>
</dbReference>
<proteinExistence type="predicted"/>
<gene>
    <name evidence="8" type="ORF">KDA27_23730</name>
</gene>
<dbReference type="EMBL" id="JAGQHS010000217">
    <property type="protein sequence ID" value="MCA9758825.1"/>
    <property type="molecule type" value="Genomic_DNA"/>
</dbReference>
<feature type="modified residue" description="4-aspartylphosphate" evidence="5">
    <location>
        <position position="57"/>
    </location>
</feature>
<dbReference type="CDD" id="cd06170">
    <property type="entry name" value="LuxR_C_like"/>
    <property type="match status" value="1"/>
</dbReference>
<protein>
    <submittedName>
        <fullName evidence="8">Response regulator transcription factor</fullName>
    </submittedName>
</protein>
<dbReference type="PANTHER" id="PTHR43214">
    <property type="entry name" value="TWO-COMPONENT RESPONSE REGULATOR"/>
    <property type="match status" value="1"/>
</dbReference>
<feature type="domain" description="Response regulatory" evidence="7">
    <location>
        <begin position="6"/>
        <end position="121"/>
    </location>
</feature>
<accession>A0A956SFL2</accession>
<dbReference type="InterPro" id="IPR000792">
    <property type="entry name" value="Tscrpt_reg_LuxR_C"/>
</dbReference>
<dbReference type="Pfam" id="PF00196">
    <property type="entry name" value="GerE"/>
    <property type="match status" value="1"/>
</dbReference>
<dbReference type="PANTHER" id="PTHR43214:SF41">
    <property type="entry name" value="NITRATE_NITRITE RESPONSE REGULATOR PROTEIN NARP"/>
    <property type="match status" value="1"/>
</dbReference>
<evidence type="ECO:0000259" key="6">
    <source>
        <dbReference type="PROSITE" id="PS50043"/>
    </source>
</evidence>
<dbReference type="Proteomes" id="UP000739538">
    <property type="component" value="Unassembled WGS sequence"/>
</dbReference>
<dbReference type="SUPFAM" id="SSF52172">
    <property type="entry name" value="CheY-like"/>
    <property type="match status" value="1"/>
</dbReference>
<dbReference type="Pfam" id="PF00072">
    <property type="entry name" value="Response_reg"/>
    <property type="match status" value="1"/>
</dbReference>
<comment type="caution">
    <text evidence="8">The sequence shown here is derived from an EMBL/GenBank/DDBJ whole genome shotgun (WGS) entry which is preliminary data.</text>
</comment>
<dbReference type="InterPro" id="IPR011006">
    <property type="entry name" value="CheY-like_superfamily"/>
</dbReference>
<dbReference type="SMART" id="SM00421">
    <property type="entry name" value="HTH_LUXR"/>
    <property type="match status" value="1"/>
</dbReference>
<evidence type="ECO:0000313" key="9">
    <source>
        <dbReference type="Proteomes" id="UP000739538"/>
    </source>
</evidence>
<dbReference type="GO" id="GO:0006355">
    <property type="term" value="P:regulation of DNA-templated transcription"/>
    <property type="evidence" value="ECO:0007669"/>
    <property type="project" value="InterPro"/>
</dbReference>
<organism evidence="8 9">
    <name type="scientific">Eiseniibacteriota bacterium</name>
    <dbReference type="NCBI Taxonomy" id="2212470"/>
    <lineage>
        <taxon>Bacteria</taxon>
        <taxon>Candidatus Eiseniibacteriota</taxon>
    </lineage>
</organism>